<proteinExistence type="inferred from homology"/>
<evidence type="ECO:0000256" key="11">
    <source>
        <dbReference type="ARBA" id="ARBA00023136"/>
    </source>
</evidence>
<comment type="caution">
    <text evidence="14">The sequence shown here is derived from an EMBL/GenBank/DDBJ whole genome shotgun (WGS) entry which is preliminary data.</text>
</comment>
<dbReference type="GO" id="GO:0006824">
    <property type="term" value="P:cobalt ion transport"/>
    <property type="evidence" value="ECO:0007669"/>
    <property type="project" value="UniProtKB-KW"/>
</dbReference>
<evidence type="ECO:0000256" key="2">
    <source>
        <dbReference type="ARBA" id="ARBA00004651"/>
    </source>
</evidence>
<dbReference type="OrthoDB" id="9812956at2"/>
<evidence type="ECO:0000256" key="6">
    <source>
        <dbReference type="ARBA" id="ARBA00022596"/>
    </source>
</evidence>
<keyword evidence="7 13" id="KW-0812">Transmembrane</keyword>
<keyword evidence="10" id="KW-0921">Nickel transport</keyword>
<feature type="transmembrane region" description="Helical" evidence="13">
    <location>
        <begin position="212"/>
        <end position="235"/>
    </location>
</feature>
<dbReference type="RefSeq" id="WP_025049335.1">
    <property type="nucleotide sequence ID" value="NZ_QBKU01000005.1"/>
</dbReference>
<evidence type="ECO:0000256" key="8">
    <source>
        <dbReference type="ARBA" id="ARBA00022989"/>
    </source>
</evidence>
<evidence type="ECO:0000256" key="1">
    <source>
        <dbReference type="ARBA" id="ARBA00002510"/>
    </source>
</evidence>
<keyword evidence="3" id="KW-0171">Cobalt transport</keyword>
<evidence type="ECO:0000256" key="12">
    <source>
        <dbReference type="ARBA" id="ARBA00023285"/>
    </source>
</evidence>
<evidence type="ECO:0000256" key="5">
    <source>
        <dbReference type="ARBA" id="ARBA00022475"/>
    </source>
</evidence>
<keyword evidence="11 13" id="KW-0472">Membrane</keyword>
<dbReference type="PANTHER" id="PTHR40659:SF1">
    <property type="entry name" value="NICKEL_COBALT EFFLUX SYSTEM RCNA"/>
    <property type="match status" value="1"/>
</dbReference>
<dbReference type="AlphaFoldDB" id="A0A2T6CEM9"/>
<dbReference type="GO" id="GO:0032025">
    <property type="term" value="P:response to cobalt ion"/>
    <property type="evidence" value="ECO:0007669"/>
    <property type="project" value="TreeGrafter"/>
</dbReference>
<dbReference type="Proteomes" id="UP000244092">
    <property type="component" value="Unassembled WGS sequence"/>
</dbReference>
<evidence type="ECO:0000256" key="9">
    <source>
        <dbReference type="ARBA" id="ARBA00023065"/>
    </source>
</evidence>
<comment type="subcellular location">
    <subcellularLocation>
        <location evidence="2 13">Cell membrane</location>
        <topology evidence="2 13">Multi-pass membrane protein</topology>
    </subcellularLocation>
</comment>
<evidence type="ECO:0000256" key="13">
    <source>
        <dbReference type="RuleBase" id="RU362101"/>
    </source>
</evidence>
<sequence length="309" mass="31591">MRLLLSLIAAAVLALLLALWAMGGVDAIGQWAAVQQRGFQNTIALALRAARAGESGAVITLLGACFAYGLAHAAGPGHGKVLIGGYGFGRAVPMLRLSVIALLASLGQAVTAVVLVYAGVLILNLGRDSMIGITEQIMAPVSYGAIALIGLWLLWRGLRRMMGRRETHTHGHDHAHNHNPNHDHGAEVCGHCGHAHGPTLEQVGKANDLRAALALIAGIAVRPCTGALFVLIITWQMGIGPLGVAGAFVMAFGTALITIAVGLAAAGLRGGLLAGLAGSTRLAQAASVVETLAGAVVFAIALTLLLRAL</sequence>
<feature type="transmembrane region" description="Helical" evidence="13">
    <location>
        <begin position="55"/>
        <end position="74"/>
    </location>
</feature>
<evidence type="ECO:0000256" key="4">
    <source>
        <dbReference type="ARBA" id="ARBA00022448"/>
    </source>
</evidence>
<keyword evidence="4 13" id="KW-0813">Transport</keyword>
<evidence type="ECO:0000256" key="7">
    <source>
        <dbReference type="ARBA" id="ARBA00022692"/>
    </source>
</evidence>
<dbReference type="GO" id="GO:0010045">
    <property type="term" value="P:response to nickel cation"/>
    <property type="evidence" value="ECO:0007669"/>
    <property type="project" value="TreeGrafter"/>
</dbReference>
<feature type="transmembrane region" description="Helical" evidence="13">
    <location>
        <begin position="247"/>
        <end position="268"/>
    </location>
</feature>
<keyword evidence="8 13" id="KW-1133">Transmembrane helix</keyword>
<evidence type="ECO:0000256" key="10">
    <source>
        <dbReference type="ARBA" id="ARBA00023112"/>
    </source>
</evidence>
<name>A0A2T6CEM9_9RHOB</name>
<organism evidence="14 15">
    <name type="scientific">Sulfitobacter mediterraneus</name>
    <dbReference type="NCBI Taxonomy" id="83219"/>
    <lineage>
        <taxon>Bacteria</taxon>
        <taxon>Pseudomonadati</taxon>
        <taxon>Pseudomonadota</taxon>
        <taxon>Alphaproteobacteria</taxon>
        <taxon>Rhodobacterales</taxon>
        <taxon>Roseobacteraceae</taxon>
        <taxon>Sulfitobacter</taxon>
    </lineage>
</organism>
<evidence type="ECO:0000313" key="14">
    <source>
        <dbReference type="EMBL" id="PTX73944.1"/>
    </source>
</evidence>
<comment type="similarity">
    <text evidence="13">Belongs to the NiCoT transporter (TC 2.A.52) family.</text>
</comment>
<dbReference type="InterPro" id="IPR011541">
    <property type="entry name" value="Ni/Co_transpt_high_affinity"/>
</dbReference>
<dbReference type="Pfam" id="PF03824">
    <property type="entry name" value="NicO"/>
    <property type="match status" value="1"/>
</dbReference>
<comment type="function">
    <text evidence="1">Efflux system for nickel and cobalt.</text>
</comment>
<keyword evidence="5" id="KW-1003">Cell membrane</keyword>
<accession>A0A2T6CEM9</accession>
<dbReference type="InterPro" id="IPR051224">
    <property type="entry name" value="NiCoT_RcnA"/>
</dbReference>
<evidence type="ECO:0000256" key="3">
    <source>
        <dbReference type="ARBA" id="ARBA00022426"/>
    </source>
</evidence>
<dbReference type="GO" id="GO:0046583">
    <property type="term" value="F:monoatomic cation efflux transmembrane transporter activity"/>
    <property type="evidence" value="ECO:0007669"/>
    <property type="project" value="TreeGrafter"/>
</dbReference>
<evidence type="ECO:0000313" key="15">
    <source>
        <dbReference type="Proteomes" id="UP000244092"/>
    </source>
</evidence>
<feature type="transmembrane region" description="Helical" evidence="13">
    <location>
        <begin position="137"/>
        <end position="155"/>
    </location>
</feature>
<dbReference type="GO" id="GO:0005886">
    <property type="term" value="C:plasma membrane"/>
    <property type="evidence" value="ECO:0007669"/>
    <property type="project" value="UniProtKB-SubCell"/>
</dbReference>
<protein>
    <recommendedName>
        <fullName evidence="13">Nickel/cobalt efflux system</fullName>
    </recommendedName>
</protein>
<reference evidence="14 15" key="1">
    <citation type="submission" date="2018-04" db="EMBL/GenBank/DDBJ databases">
        <title>Genomic Encyclopedia of Archaeal and Bacterial Type Strains, Phase II (KMG-II): from individual species to whole genera.</title>
        <authorList>
            <person name="Goeker M."/>
        </authorList>
    </citation>
    <scope>NUCLEOTIDE SEQUENCE [LARGE SCALE GENOMIC DNA]</scope>
    <source>
        <strain evidence="14 15">DSM 12244</strain>
    </source>
</reference>
<dbReference type="PANTHER" id="PTHR40659">
    <property type="entry name" value="NICKEL/COBALT EFFLUX SYSTEM RCNA"/>
    <property type="match status" value="1"/>
</dbReference>
<feature type="transmembrane region" description="Helical" evidence="13">
    <location>
        <begin position="288"/>
        <end position="306"/>
    </location>
</feature>
<keyword evidence="9" id="KW-0406">Ion transport</keyword>
<feature type="transmembrane region" description="Helical" evidence="13">
    <location>
        <begin position="95"/>
        <end position="125"/>
    </location>
</feature>
<keyword evidence="12" id="KW-0170">Cobalt</keyword>
<gene>
    <name evidence="14" type="ORF">C8N31_105143</name>
</gene>
<dbReference type="GO" id="GO:0015099">
    <property type="term" value="F:nickel cation transmembrane transporter activity"/>
    <property type="evidence" value="ECO:0007669"/>
    <property type="project" value="UniProtKB-UniRule"/>
</dbReference>
<dbReference type="EMBL" id="QBKU01000005">
    <property type="protein sequence ID" value="PTX73944.1"/>
    <property type="molecule type" value="Genomic_DNA"/>
</dbReference>
<keyword evidence="6" id="KW-0533">Nickel</keyword>